<dbReference type="PANTHER" id="PTHR43247:SF1">
    <property type="entry name" value="PHOSPHOSERINE AMINOTRANSFERASE"/>
    <property type="match status" value="1"/>
</dbReference>
<dbReference type="PANTHER" id="PTHR43247">
    <property type="entry name" value="PHOSPHOSERINE AMINOTRANSFERASE"/>
    <property type="match status" value="1"/>
</dbReference>
<evidence type="ECO:0000259" key="13">
    <source>
        <dbReference type="Pfam" id="PF00266"/>
    </source>
</evidence>
<evidence type="ECO:0000256" key="2">
    <source>
        <dbReference type="ARBA" id="ARBA00005099"/>
    </source>
</evidence>
<dbReference type="NCBIfam" id="NF003764">
    <property type="entry name" value="PRK05355.1"/>
    <property type="match status" value="1"/>
</dbReference>
<keyword evidence="15" id="KW-1185">Reference proteome</keyword>
<dbReference type="InterPro" id="IPR020578">
    <property type="entry name" value="Aminotrans_V_PyrdxlP_BS"/>
</dbReference>
<accession>A0A9P6QEG0</accession>
<name>A0A9P6QEG0_9FUNG</name>
<evidence type="ECO:0000256" key="10">
    <source>
        <dbReference type="ARBA" id="ARBA00047630"/>
    </source>
</evidence>
<evidence type="ECO:0000256" key="4">
    <source>
        <dbReference type="ARBA" id="ARBA00013030"/>
    </source>
</evidence>
<gene>
    <name evidence="14" type="ORF">DFQ27_009624</name>
</gene>
<reference evidence="14" key="1">
    <citation type="journal article" date="2020" name="Fungal Divers.">
        <title>Resolving the Mortierellaceae phylogeny through synthesis of multi-gene phylogenetics and phylogenomics.</title>
        <authorList>
            <person name="Vandepol N."/>
            <person name="Liber J."/>
            <person name="Desiro A."/>
            <person name="Na H."/>
            <person name="Kennedy M."/>
            <person name="Barry K."/>
            <person name="Grigoriev I.V."/>
            <person name="Miller A.N."/>
            <person name="O'Donnell K."/>
            <person name="Stajich J.E."/>
            <person name="Bonito G."/>
        </authorList>
    </citation>
    <scope>NUCLEOTIDE SEQUENCE</scope>
    <source>
        <strain evidence="14">BC1065</strain>
    </source>
</reference>
<dbReference type="InterPro" id="IPR000192">
    <property type="entry name" value="Aminotrans_V_dom"/>
</dbReference>
<dbReference type="Gene3D" id="3.40.640.10">
    <property type="entry name" value="Type I PLP-dependent aspartate aminotransferase-like (Major domain)"/>
    <property type="match status" value="1"/>
</dbReference>
<feature type="domain" description="Aminotransferase class V" evidence="13">
    <location>
        <begin position="14"/>
        <end position="310"/>
    </location>
</feature>
<dbReference type="PROSITE" id="PS00595">
    <property type="entry name" value="AA_TRANSFER_CLASS_5"/>
    <property type="match status" value="1"/>
</dbReference>
<dbReference type="GO" id="GO:0004648">
    <property type="term" value="F:O-phospho-L-serine:2-oxoglutarate aminotransferase activity"/>
    <property type="evidence" value="ECO:0007669"/>
    <property type="project" value="UniProtKB-EC"/>
</dbReference>
<dbReference type="FunFam" id="3.40.640.10:FF:000010">
    <property type="entry name" value="Phosphoserine aminotransferase"/>
    <property type="match status" value="1"/>
</dbReference>
<evidence type="ECO:0000256" key="6">
    <source>
        <dbReference type="ARBA" id="ARBA00022605"/>
    </source>
</evidence>
<dbReference type="Pfam" id="PF00266">
    <property type="entry name" value="Aminotran_5"/>
    <property type="match status" value="1"/>
</dbReference>
<dbReference type="Gene3D" id="3.90.1150.10">
    <property type="entry name" value="Aspartate Aminotransferase, domain 1"/>
    <property type="match status" value="1"/>
</dbReference>
<comment type="similarity">
    <text evidence="3">Belongs to the class-V pyridoxal-phosphate-dependent aminotransferase family. SerC subfamily.</text>
</comment>
<evidence type="ECO:0000313" key="14">
    <source>
        <dbReference type="EMBL" id="KAG0266617.1"/>
    </source>
</evidence>
<evidence type="ECO:0000256" key="3">
    <source>
        <dbReference type="ARBA" id="ARBA00006904"/>
    </source>
</evidence>
<comment type="cofactor">
    <cofactor evidence="1 12">
        <name>pyridoxal 5'-phosphate</name>
        <dbReference type="ChEBI" id="CHEBI:597326"/>
    </cofactor>
</comment>
<comment type="caution">
    <text evidence="14">The sequence shown here is derived from an EMBL/GenBank/DDBJ whole genome shotgun (WGS) entry which is preliminary data.</text>
</comment>
<dbReference type="SUPFAM" id="SSF53383">
    <property type="entry name" value="PLP-dependent transferases"/>
    <property type="match status" value="1"/>
</dbReference>
<keyword evidence="5" id="KW-0032">Aminotransferase</keyword>
<comment type="catalytic activity">
    <reaction evidence="10">
        <text>4-(phosphooxy)-L-threonine + 2-oxoglutarate = (R)-3-hydroxy-2-oxo-4-phosphooxybutanoate + L-glutamate</text>
        <dbReference type="Rhea" id="RHEA:16573"/>
        <dbReference type="ChEBI" id="CHEBI:16810"/>
        <dbReference type="ChEBI" id="CHEBI:29985"/>
        <dbReference type="ChEBI" id="CHEBI:58452"/>
        <dbReference type="ChEBI" id="CHEBI:58538"/>
        <dbReference type="EC" id="2.6.1.52"/>
    </reaction>
</comment>
<evidence type="ECO:0000256" key="1">
    <source>
        <dbReference type="ARBA" id="ARBA00001933"/>
    </source>
</evidence>
<evidence type="ECO:0000256" key="8">
    <source>
        <dbReference type="ARBA" id="ARBA00022898"/>
    </source>
</evidence>
<dbReference type="InterPro" id="IPR015422">
    <property type="entry name" value="PyrdxlP-dep_Trfase_small"/>
</dbReference>
<comment type="pathway">
    <text evidence="2">Amino-acid biosynthesis; L-serine biosynthesis; L-serine from 3-phospho-D-glycerate: step 2/3.</text>
</comment>
<keyword evidence="6" id="KW-0028">Amino-acid biosynthesis</keyword>
<evidence type="ECO:0000313" key="15">
    <source>
        <dbReference type="Proteomes" id="UP000807716"/>
    </source>
</evidence>
<organism evidence="14 15">
    <name type="scientific">Actinomortierella ambigua</name>
    <dbReference type="NCBI Taxonomy" id="1343610"/>
    <lineage>
        <taxon>Eukaryota</taxon>
        <taxon>Fungi</taxon>
        <taxon>Fungi incertae sedis</taxon>
        <taxon>Mucoromycota</taxon>
        <taxon>Mortierellomycotina</taxon>
        <taxon>Mortierellomycetes</taxon>
        <taxon>Mortierellales</taxon>
        <taxon>Mortierellaceae</taxon>
        <taxon>Actinomortierella</taxon>
    </lineage>
</organism>
<keyword evidence="7" id="KW-0808">Transferase</keyword>
<evidence type="ECO:0000256" key="11">
    <source>
        <dbReference type="ARBA" id="ARBA00049007"/>
    </source>
</evidence>
<dbReference type="GO" id="GO:0006564">
    <property type="term" value="P:L-serine biosynthetic process"/>
    <property type="evidence" value="ECO:0007669"/>
    <property type="project" value="UniProtKB-KW"/>
</dbReference>
<proteinExistence type="inferred from homology"/>
<evidence type="ECO:0000256" key="12">
    <source>
        <dbReference type="RuleBase" id="RU004504"/>
    </source>
</evidence>
<keyword evidence="8" id="KW-0663">Pyridoxal phosphate</keyword>
<keyword evidence="9" id="KW-0718">Serine biosynthesis</keyword>
<dbReference type="InterPro" id="IPR015424">
    <property type="entry name" value="PyrdxlP-dep_Trfase"/>
</dbReference>
<dbReference type="EMBL" id="JAAAJB010000090">
    <property type="protein sequence ID" value="KAG0266617.1"/>
    <property type="molecule type" value="Genomic_DNA"/>
</dbReference>
<protein>
    <recommendedName>
        <fullName evidence="4">phosphoserine transaminase</fullName>
        <ecNumber evidence="4">2.6.1.52</ecNumber>
    </recommendedName>
</protein>
<dbReference type="GO" id="GO:0030170">
    <property type="term" value="F:pyridoxal phosphate binding"/>
    <property type="evidence" value="ECO:0007669"/>
    <property type="project" value="TreeGrafter"/>
</dbReference>
<dbReference type="InterPro" id="IPR022278">
    <property type="entry name" value="Pser_aminoTfrase"/>
</dbReference>
<dbReference type="GO" id="GO:0005737">
    <property type="term" value="C:cytoplasm"/>
    <property type="evidence" value="ECO:0007669"/>
    <property type="project" value="TreeGrafter"/>
</dbReference>
<evidence type="ECO:0000256" key="5">
    <source>
        <dbReference type="ARBA" id="ARBA00022576"/>
    </source>
</evidence>
<dbReference type="EC" id="2.6.1.52" evidence="4"/>
<comment type="catalytic activity">
    <reaction evidence="11">
        <text>O-phospho-L-serine + 2-oxoglutarate = 3-phosphooxypyruvate + L-glutamate</text>
        <dbReference type="Rhea" id="RHEA:14329"/>
        <dbReference type="ChEBI" id="CHEBI:16810"/>
        <dbReference type="ChEBI" id="CHEBI:18110"/>
        <dbReference type="ChEBI" id="CHEBI:29985"/>
        <dbReference type="ChEBI" id="CHEBI:57524"/>
        <dbReference type="EC" id="2.6.1.52"/>
    </reaction>
</comment>
<dbReference type="OrthoDB" id="1703350at2759"/>
<dbReference type="InterPro" id="IPR015421">
    <property type="entry name" value="PyrdxlP-dep_Trfase_major"/>
</dbReference>
<dbReference type="Proteomes" id="UP000807716">
    <property type="component" value="Unassembled WGS sequence"/>
</dbReference>
<sequence length="451" mass="49972">MSATAATQPASKHVWNFGAGPALLNRSVLERAQREFLDYEGSGMSLMELSHRSDLYEQLNNKAQDQLRQLMDIPENYKIIFMQGGGHTQFAAVVYNLLAWRLDQNKKTNSGEQDWRNIPVDYIVTGSWSSKAVEEATRLGANVRVVANAKTAYGGKFAGVPEEKTWLTSSKDQQAQDKSNLPAYLYYCDNETVNGVEFPFVPSQHDVANVPLVCDMSSNILSRKVDVTKFGVIYAGAQKNIGPAGVSVVIVREDLLKTAELKDGMVPVPLMLDYNTMVKNNSLYNTPPMFAIYISSLVFDWLLNAEQQKLHDGAYHDQIVAAAGGRSDLVGIDAAVARNARKASKLYNAIEQSRFCKLVVTDKPSRSRMNVPFRILVANRTADMSDEDKKKADAEDKAVEARFVREAEAKGLFQLAGHRSVGGIRASIYNAMPEEGVDVLVQFIKDFEAQL</sequence>
<dbReference type="AlphaFoldDB" id="A0A9P6QEG0"/>
<dbReference type="HAMAP" id="MF_00160">
    <property type="entry name" value="SerC_aminotrans_5"/>
    <property type="match status" value="1"/>
</dbReference>
<dbReference type="FunFam" id="3.90.1150.10:FF:000006">
    <property type="entry name" value="Phosphoserine aminotransferase"/>
    <property type="match status" value="1"/>
</dbReference>
<evidence type="ECO:0000256" key="7">
    <source>
        <dbReference type="ARBA" id="ARBA00022679"/>
    </source>
</evidence>
<evidence type="ECO:0000256" key="9">
    <source>
        <dbReference type="ARBA" id="ARBA00023299"/>
    </source>
</evidence>